<dbReference type="Proteomes" id="UP000187203">
    <property type="component" value="Unassembled WGS sequence"/>
</dbReference>
<evidence type="ECO:0000313" key="2">
    <source>
        <dbReference type="EMBL" id="OMP03838.1"/>
    </source>
</evidence>
<evidence type="ECO:0000256" key="1">
    <source>
        <dbReference type="SAM" id="MobiDB-lite"/>
    </source>
</evidence>
<name>A0A1R3K9Y8_9ROSI</name>
<gene>
    <name evidence="2" type="ORF">COLO4_10165</name>
</gene>
<proteinExistence type="predicted"/>
<keyword evidence="3" id="KW-1185">Reference proteome</keyword>
<feature type="region of interest" description="Disordered" evidence="1">
    <location>
        <begin position="1"/>
        <end position="30"/>
    </location>
</feature>
<sequence>MATEQTVNGDIGATHGDNHSVLPFSPGKSI</sequence>
<accession>A0A1R3K9Y8</accession>
<reference evidence="3" key="1">
    <citation type="submission" date="2013-09" db="EMBL/GenBank/DDBJ databases">
        <title>Corchorus olitorius genome sequencing.</title>
        <authorList>
            <person name="Alam M."/>
            <person name="Haque M.S."/>
            <person name="Islam M.S."/>
            <person name="Emdad E.M."/>
            <person name="Islam M.M."/>
            <person name="Ahmed B."/>
            <person name="Halim A."/>
            <person name="Hossen Q.M.M."/>
            <person name="Hossain M.Z."/>
            <person name="Ahmed R."/>
            <person name="Khan M.M."/>
            <person name="Islam R."/>
            <person name="Rashid M.M."/>
            <person name="Khan S.A."/>
            <person name="Rahman M.S."/>
            <person name="Alam M."/>
            <person name="Yahiya A.S."/>
            <person name="Khan M.S."/>
            <person name="Azam M.S."/>
            <person name="Haque T."/>
            <person name="Lashkar M.Z.H."/>
            <person name="Akhand A.I."/>
            <person name="Morshed G."/>
            <person name="Roy S."/>
            <person name="Uddin K.S."/>
            <person name="Rabeya T."/>
            <person name="Hossain A.S."/>
            <person name="Chowdhury A."/>
            <person name="Snigdha A.R."/>
            <person name="Mortoza M.S."/>
            <person name="Matin S.A."/>
            <person name="Hoque S.M.E."/>
            <person name="Islam M.K."/>
            <person name="Roy D.K."/>
            <person name="Haider R."/>
            <person name="Moosa M.M."/>
            <person name="Elias S.M."/>
            <person name="Hasan A.M."/>
            <person name="Jahan S."/>
            <person name="Shafiuddin M."/>
            <person name="Mahmood N."/>
            <person name="Shommy N.S."/>
        </authorList>
    </citation>
    <scope>NUCLEOTIDE SEQUENCE [LARGE SCALE GENOMIC DNA]</scope>
    <source>
        <strain evidence="3">cv. O-4</strain>
    </source>
</reference>
<dbReference type="AlphaFoldDB" id="A0A1R3K9Y8"/>
<comment type="caution">
    <text evidence="2">The sequence shown here is derived from an EMBL/GenBank/DDBJ whole genome shotgun (WGS) entry which is preliminary data.</text>
</comment>
<organism evidence="2 3">
    <name type="scientific">Corchorus olitorius</name>
    <dbReference type="NCBI Taxonomy" id="93759"/>
    <lineage>
        <taxon>Eukaryota</taxon>
        <taxon>Viridiplantae</taxon>
        <taxon>Streptophyta</taxon>
        <taxon>Embryophyta</taxon>
        <taxon>Tracheophyta</taxon>
        <taxon>Spermatophyta</taxon>
        <taxon>Magnoliopsida</taxon>
        <taxon>eudicotyledons</taxon>
        <taxon>Gunneridae</taxon>
        <taxon>Pentapetalae</taxon>
        <taxon>rosids</taxon>
        <taxon>malvids</taxon>
        <taxon>Malvales</taxon>
        <taxon>Malvaceae</taxon>
        <taxon>Grewioideae</taxon>
        <taxon>Apeibeae</taxon>
        <taxon>Corchorus</taxon>
    </lineage>
</organism>
<evidence type="ECO:0000313" key="3">
    <source>
        <dbReference type="Proteomes" id="UP000187203"/>
    </source>
</evidence>
<protein>
    <submittedName>
        <fullName evidence="2">Uncharacterized protein</fullName>
    </submittedName>
</protein>
<dbReference type="EMBL" id="AWUE01014395">
    <property type="protein sequence ID" value="OMP03838.1"/>
    <property type="molecule type" value="Genomic_DNA"/>
</dbReference>